<dbReference type="CDD" id="cd03257">
    <property type="entry name" value="ABC_NikE_OppD_transporters"/>
    <property type="match status" value="1"/>
</dbReference>
<evidence type="ECO:0000313" key="9">
    <source>
        <dbReference type="EMBL" id="MBC9245899.1"/>
    </source>
</evidence>
<comment type="similarity">
    <text evidence="2">Belongs to the ABC transporter superfamily.</text>
</comment>
<comment type="caution">
    <text evidence="9">The sequence shown here is derived from an EMBL/GenBank/DDBJ whole genome shotgun (WGS) entry which is preliminary data.</text>
</comment>
<evidence type="ECO:0000256" key="1">
    <source>
        <dbReference type="ARBA" id="ARBA00004417"/>
    </source>
</evidence>
<organism evidence="9 10">
    <name type="scientific">Paracoccus amoyensis</name>
    <dbReference type="NCBI Taxonomy" id="2760093"/>
    <lineage>
        <taxon>Bacteria</taxon>
        <taxon>Pseudomonadati</taxon>
        <taxon>Pseudomonadota</taxon>
        <taxon>Alphaproteobacteria</taxon>
        <taxon>Rhodobacterales</taxon>
        <taxon>Paracoccaceae</taxon>
        <taxon>Paracoccus</taxon>
    </lineage>
</organism>
<dbReference type="Pfam" id="PF08352">
    <property type="entry name" value="oligo_HPY"/>
    <property type="match status" value="1"/>
</dbReference>
<dbReference type="RefSeq" id="WP_187792285.1">
    <property type="nucleotide sequence ID" value="NZ_JACOQL010000001.1"/>
</dbReference>
<dbReference type="FunFam" id="3.40.50.300:FF:000016">
    <property type="entry name" value="Oligopeptide ABC transporter ATP-binding component"/>
    <property type="match status" value="1"/>
</dbReference>
<gene>
    <name evidence="9" type="ORF">H4P12_04030</name>
</gene>
<dbReference type="InterPro" id="IPR017871">
    <property type="entry name" value="ABC_transporter-like_CS"/>
</dbReference>
<accession>A0A926GEJ4</accession>
<evidence type="ECO:0000256" key="4">
    <source>
        <dbReference type="ARBA" id="ARBA00022475"/>
    </source>
</evidence>
<dbReference type="GO" id="GO:0005886">
    <property type="term" value="C:plasma membrane"/>
    <property type="evidence" value="ECO:0007669"/>
    <property type="project" value="UniProtKB-SubCell"/>
</dbReference>
<keyword evidence="6 9" id="KW-0067">ATP-binding</keyword>
<dbReference type="InterPro" id="IPR013563">
    <property type="entry name" value="Oligopep_ABC_C"/>
</dbReference>
<keyword evidence="10" id="KW-1185">Reference proteome</keyword>
<evidence type="ECO:0000313" key="10">
    <source>
        <dbReference type="Proteomes" id="UP000608594"/>
    </source>
</evidence>
<evidence type="ECO:0000256" key="2">
    <source>
        <dbReference type="ARBA" id="ARBA00005417"/>
    </source>
</evidence>
<dbReference type="GO" id="GO:0005524">
    <property type="term" value="F:ATP binding"/>
    <property type="evidence" value="ECO:0007669"/>
    <property type="project" value="UniProtKB-KW"/>
</dbReference>
<protein>
    <submittedName>
        <fullName evidence="9">ATP-binding cassette domain-containing protein</fullName>
    </submittedName>
</protein>
<dbReference type="NCBIfam" id="TIGR01727">
    <property type="entry name" value="oligo_HPY"/>
    <property type="match status" value="1"/>
</dbReference>
<proteinExistence type="inferred from homology"/>
<keyword evidence="7" id="KW-0472">Membrane</keyword>
<reference evidence="9" key="1">
    <citation type="submission" date="2020-08" db="EMBL/GenBank/DDBJ databases">
        <title>Paracoccus amoyensis sp. nov., isolated from the surface seawater at coast of Xiamen, Fujian.</title>
        <authorList>
            <person name="Lyu L."/>
        </authorList>
    </citation>
    <scope>NUCLEOTIDE SEQUENCE</scope>
    <source>
        <strain evidence="9">11-3</strain>
    </source>
</reference>
<evidence type="ECO:0000256" key="7">
    <source>
        <dbReference type="ARBA" id="ARBA00023136"/>
    </source>
</evidence>
<dbReference type="SMART" id="SM00382">
    <property type="entry name" value="AAA"/>
    <property type="match status" value="1"/>
</dbReference>
<dbReference type="InterPro" id="IPR003593">
    <property type="entry name" value="AAA+_ATPase"/>
</dbReference>
<dbReference type="PANTHER" id="PTHR43297">
    <property type="entry name" value="OLIGOPEPTIDE TRANSPORT ATP-BINDING PROTEIN APPD"/>
    <property type="match status" value="1"/>
</dbReference>
<sequence>MALLEIKNLNVRFKTNDGAVHAVNNVDLSVDAGEPLGIVGESGSGKSQLSFAIMGLLAQNGQATGSVTFDGQEILNAPPKVLNRIRAEKIAMIFQDPMTSLNPYMRVSDQMAEVLTLHKGLSRRDALAESVAMLDAVKIPDAKGRVRLYPHEFSGGMRQRVMIAMALLCRPKLLIADEPTTALDVTVQAQIMTLLADLQREFGMAMILITHDLGVVAGACERVAVMYGGRIRELGPVGPLFREPAHPYTQGLLAAIPRVDQNDDELAAIPGSPPNMSHPPPGCAFEPRCTYRRDGCAQQRPALEYFTADRARACFAPLRMFRQAAKPLCCQILMPPQKR</sequence>
<dbReference type="AlphaFoldDB" id="A0A926GEJ4"/>
<evidence type="ECO:0000259" key="8">
    <source>
        <dbReference type="PROSITE" id="PS50893"/>
    </source>
</evidence>
<dbReference type="GO" id="GO:0015833">
    <property type="term" value="P:peptide transport"/>
    <property type="evidence" value="ECO:0007669"/>
    <property type="project" value="InterPro"/>
</dbReference>
<dbReference type="PROSITE" id="PS00211">
    <property type="entry name" value="ABC_TRANSPORTER_1"/>
    <property type="match status" value="1"/>
</dbReference>
<dbReference type="GO" id="GO:0016887">
    <property type="term" value="F:ATP hydrolysis activity"/>
    <property type="evidence" value="ECO:0007669"/>
    <property type="project" value="InterPro"/>
</dbReference>
<dbReference type="InterPro" id="IPR003439">
    <property type="entry name" value="ABC_transporter-like_ATP-bd"/>
</dbReference>
<dbReference type="Gene3D" id="3.40.50.300">
    <property type="entry name" value="P-loop containing nucleotide triphosphate hydrolases"/>
    <property type="match status" value="1"/>
</dbReference>
<dbReference type="Pfam" id="PF00005">
    <property type="entry name" value="ABC_tran"/>
    <property type="match status" value="1"/>
</dbReference>
<dbReference type="GO" id="GO:0055085">
    <property type="term" value="P:transmembrane transport"/>
    <property type="evidence" value="ECO:0007669"/>
    <property type="project" value="UniProtKB-ARBA"/>
</dbReference>
<dbReference type="Proteomes" id="UP000608594">
    <property type="component" value="Unassembled WGS sequence"/>
</dbReference>
<dbReference type="SUPFAM" id="SSF52540">
    <property type="entry name" value="P-loop containing nucleoside triphosphate hydrolases"/>
    <property type="match status" value="1"/>
</dbReference>
<evidence type="ECO:0000256" key="6">
    <source>
        <dbReference type="ARBA" id="ARBA00022840"/>
    </source>
</evidence>
<comment type="subcellular location">
    <subcellularLocation>
        <location evidence="1">Cell inner membrane</location>
        <topology evidence="1">Peripheral membrane protein</topology>
    </subcellularLocation>
</comment>
<keyword evidence="5" id="KW-0547">Nucleotide-binding</keyword>
<dbReference type="EMBL" id="JACOQL010000001">
    <property type="protein sequence ID" value="MBC9245899.1"/>
    <property type="molecule type" value="Genomic_DNA"/>
</dbReference>
<feature type="domain" description="ABC transporter" evidence="8">
    <location>
        <begin position="6"/>
        <end position="253"/>
    </location>
</feature>
<keyword evidence="4" id="KW-1003">Cell membrane</keyword>
<dbReference type="InterPro" id="IPR027417">
    <property type="entry name" value="P-loop_NTPase"/>
</dbReference>
<evidence type="ECO:0000256" key="3">
    <source>
        <dbReference type="ARBA" id="ARBA00022448"/>
    </source>
</evidence>
<name>A0A926GEJ4_9RHOB</name>
<dbReference type="PROSITE" id="PS50893">
    <property type="entry name" value="ABC_TRANSPORTER_2"/>
    <property type="match status" value="1"/>
</dbReference>
<keyword evidence="3" id="KW-0813">Transport</keyword>
<evidence type="ECO:0000256" key="5">
    <source>
        <dbReference type="ARBA" id="ARBA00022741"/>
    </source>
</evidence>
<dbReference type="PANTHER" id="PTHR43297:SF7">
    <property type="entry name" value="D,D-DIPEPTIDE TRANSPORT ATP-BINDING PROTEIN DDPD-RELATED"/>
    <property type="match status" value="1"/>
</dbReference>
<dbReference type="InterPro" id="IPR050388">
    <property type="entry name" value="ABC_Ni/Peptide_Import"/>
</dbReference>